<dbReference type="InterPro" id="IPR006119">
    <property type="entry name" value="Resolv_N"/>
</dbReference>
<keyword evidence="2" id="KW-0233">DNA recombination</keyword>
<dbReference type="GO" id="GO:0000150">
    <property type="term" value="F:DNA strand exchange activity"/>
    <property type="evidence" value="ECO:0007669"/>
    <property type="project" value="InterPro"/>
</dbReference>
<sequence length="200" mass="22773">MSGRAWLYARVSKDLREGSSCDQQLTIGRRDCEREGVPIVGEYRDDDISASQYAKRARADWDRLMEDLRRDAQPGDRLWGWEISRLARERGTWSQTVRLLQDLGMFLWVGGRSTTRRTRRTCSSWTSCSPKLSRRWGTLASASSGTWPRGPRPAARLAGPGMGSSTSTTRRRARSWSGGPSLMRRRFSRRWPIGFSRGTA</sequence>
<dbReference type="InterPro" id="IPR050639">
    <property type="entry name" value="SSR_resolvase"/>
</dbReference>
<dbReference type="PANTHER" id="PTHR30461:SF2">
    <property type="entry name" value="SERINE RECOMBINASE PINE-RELATED"/>
    <property type="match status" value="1"/>
</dbReference>
<dbReference type="Proteomes" id="UP000682416">
    <property type="component" value="Chromosome"/>
</dbReference>
<evidence type="ECO:0000313" key="5">
    <source>
        <dbReference type="EMBL" id="QVJ03011.1"/>
    </source>
</evidence>
<organism evidence="5 6">
    <name type="scientific">Nocardiopsis eucommiae</name>
    <dbReference type="NCBI Taxonomy" id="2831970"/>
    <lineage>
        <taxon>Bacteria</taxon>
        <taxon>Bacillati</taxon>
        <taxon>Actinomycetota</taxon>
        <taxon>Actinomycetes</taxon>
        <taxon>Streptosporangiales</taxon>
        <taxon>Nocardiopsidaceae</taxon>
        <taxon>Nocardiopsis</taxon>
    </lineage>
</organism>
<evidence type="ECO:0000259" key="4">
    <source>
        <dbReference type="SMART" id="SM00857"/>
    </source>
</evidence>
<proteinExistence type="predicted"/>
<dbReference type="AlphaFoldDB" id="A0A975LC02"/>
<dbReference type="EMBL" id="CP074402">
    <property type="protein sequence ID" value="QVJ03011.1"/>
    <property type="molecule type" value="Genomic_DNA"/>
</dbReference>
<dbReference type="GO" id="GO:0003677">
    <property type="term" value="F:DNA binding"/>
    <property type="evidence" value="ECO:0007669"/>
    <property type="project" value="UniProtKB-KW"/>
</dbReference>
<dbReference type="Gene3D" id="3.40.50.1390">
    <property type="entry name" value="Resolvase, N-terminal catalytic domain"/>
    <property type="match status" value="1"/>
</dbReference>
<evidence type="ECO:0000256" key="2">
    <source>
        <dbReference type="ARBA" id="ARBA00023172"/>
    </source>
</evidence>
<evidence type="ECO:0000256" key="3">
    <source>
        <dbReference type="SAM" id="MobiDB-lite"/>
    </source>
</evidence>
<dbReference type="PANTHER" id="PTHR30461">
    <property type="entry name" value="DNA-INVERTASE FROM LAMBDOID PROPHAGE"/>
    <property type="match status" value="1"/>
</dbReference>
<evidence type="ECO:0000256" key="1">
    <source>
        <dbReference type="ARBA" id="ARBA00023125"/>
    </source>
</evidence>
<accession>A0A975LC02</accession>
<keyword evidence="1" id="KW-0238">DNA-binding</keyword>
<dbReference type="Pfam" id="PF00239">
    <property type="entry name" value="Resolvase"/>
    <property type="match status" value="1"/>
</dbReference>
<protein>
    <submittedName>
        <fullName evidence="5">Recombinase family protein</fullName>
    </submittedName>
</protein>
<dbReference type="SMART" id="SM00857">
    <property type="entry name" value="Resolvase"/>
    <property type="match status" value="1"/>
</dbReference>
<evidence type="ECO:0000313" key="6">
    <source>
        <dbReference type="Proteomes" id="UP000682416"/>
    </source>
</evidence>
<dbReference type="CDD" id="cd00338">
    <property type="entry name" value="Ser_Recombinase"/>
    <property type="match status" value="1"/>
</dbReference>
<keyword evidence="6" id="KW-1185">Reference proteome</keyword>
<dbReference type="KEGG" id="nec:KGD82_13330"/>
<dbReference type="InterPro" id="IPR036162">
    <property type="entry name" value="Resolvase-like_N_sf"/>
</dbReference>
<dbReference type="SUPFAM" id="SSF53041">
    <property type="entry name" value="Resolvase-like"/>
    <property type="match status" value="1"/>
</dbReference>
<reference evidence="5" key="1">
    <citation type="submission" date="2021-05" db="EMBL/GenBank/DDBJ databases">
        <authorList>
            <person name="Kaiqin L."/>
            <person name="Jian G."/>
        </authorList>
    </citation>
    <scope>NUCLEOTIDE SEQUENCE</scope>
    <source>
        <strain evidence="5">HDS5</strain>
    </source>
</reference>
<name>A0A975LC02_9ACTN</name>
<gene>
    <name evidence="5" type="ORF">KGD82_13330</name>
</gene>
<feature type="region of interest" description="Disordered" evidence="3">
    <location>
        <begin position="140"/>
        <end position="181"/>
    </location>
</feature>
<feature type="domain" description="Resolvase/invertase-type recombinase catalytic" evidence="4">
    <location>
        <begin position="5"/>
        <end position="147"/>
    </location>
</feature>